<feature type="transmembrane region" description="Helical" evidence="10">
    <location>
        <begin position="241"/>
        <end position="267"/>
    </location>
</feature>
<evidence type="ECO:0000256" key="3">
    <source>
        <dbReference type="ARBA" id="ARBA00022089"/>
    </source>
</evidence>
<dbReference type="GO" id="GO:0009272">
    <property type="term" value="P:fungal-type cell wall biogenesis"/>
    <property type="evidence" value="ECO:0007669"/>
    <property type="project" value="TreeGrafter"/>
</dbReference>
<evidence type="ECO:0000256" key="6">
    <source>
        <dbReference type="ARBA" id="ARBA00022824"/>
    </source>
</evidence>
<keyword evidence="5 11" id="KW-0732">Signal</keyword>
<dbReference type="GO" id="GO:0005789">
    <property type="term" value="C:endoplasmic reticulum membrane"/>
    <property type="evidence" value="ECO:0007669"/>
    <property type="project" value="UniProtKB-SubCell"/>
</dbReference>
<dbReference type="EMBL" id="KV425617">
    <property type="protein sequence ID" value="KZT20614.1"/>
    <property type="molecule type" value="Genomic_DNA"/>
</dbReference>
<dbReference type="AlphaFoldDB" id="A0A165P727"/>
<organism evidence="12 13">
    <name type="scientific">Neolentinus lepideus HHB14362 ss-1</name>
    <dbReference type="NCBI Taxonomy" id="1314782"/>
    <lineage>
        <taxon>Eukaryota</taxon>
        <taxon>Fungi</taxon>
        <taxon>Dikarya</taxon>
        <taxon>Basidiomycota</taxon>
        <taxon>Agaricomycotina</taxon>
        <taxon>Agaricomycetes</taxon>
        <taxon>Gloeophyllales</taxon>
        <taxon>Gloeophyllaceae</taxon>
        <taxon>Neolentinus</taxon>
    </lineage>
</organism>
<dbReference type="GO" id="GO:0006078">
    <property type="term" value="P:(1-&gt;6)-beta-D-glucan biosynthetic process"/>
    <property type="evidence" value="ECO:0007669"/>
    <property type="project" value="TreeGrafter"/>
</dbReference>
<dbReference type="OrthoDB" id="10029326at2759"/>
<comment type="subcellular location">
    <subcellularLocation>
        <location evidence="1">Endoplasmic reticulum membrane</location>
        <topology evidence="1">Single-pass type I membrane protein</topology>
    </subcellularLocation>
</comment>
<evidence type="ECO:0000256" key="7">
    <source>
        <dbReference type="ARBA" id="ARBA00022989"/>
    </source>
</evidence>
<evidence type="ECO:0000256" key="9">
    <source>
        <dbReference type="ARBA" id="ARBA00023316"/>
    </source>
</evidence>
<evidence type="ECO:0000256" key="1">
    <source>
        <dbReference type="ARBA" id="ARBA00004115"/>
    </source>
</evidence>
<dbReference type="PANTHER" id="PTHR28285:SF1">
    <property type="entry name" value="PROTEIN BIG1"/>
    <property type="match status" value="1"/>
</dbReference>
<evidence type="ECO:0000256" key="2">
    <source>
        <dbReference type="ARBA" id="ARBA00008203"/>
    </source>
</evidence>
<evidence type="ECO:0000313" key="13">
    <source>
        <dbReference type="Proteomes" id="UP000076761"/>
    </source>
</evidence>
<dbReference type="InterPro" id="IPR037654">
    <property type="entry name" value="Big1"/>
</dbReference>
<protein>
    <recommendedName>
        <fullName evidence="3">Protein BIG1</fullName>
    </recommendedName>
</protein>
<dbReference type="Proteomes" id="UP000076761">
    <property type="component" value="Unassembled WGS sequence"/>
</dbReference>
<evidence type="ECO:0000256" key="11">
    <source>
        <dbReference type="SAM" id="SignalP"/>
    </source>
</evidence>
<gene>
    <name evidence="12" type="ORF">NEOLEDRAFT_1100447</name>
</gene>
<keyword evidence="6" id="KW-0256">Endoplasmic reticulum</keyword>
<keyword evidence="7 10" id="KW-1133">Transmembrane helix</keyword>
<evidence type="ECO:0000256" key="4">
    <source>
        <dbReference type="ARBA" id="ARBA00022692"/>
    </source>
</evidence>
<name>A0A165P727_9AGAM</name>
<proteinExistence type="inferred from homology"/>
<evidence type="ECO:0000313" key="12">
    <source>
        <dbReference type="EMBL" id="KZT20614.1"/>
    </source>
</evidence>
<keyword evidence="9" id="KW-0961">Cell wall biogenesis/degradation</keyword>
<keyword evidence="4 10" id="KW-0812">Transmembrane</keyword>
<feature type="chain" id="PRO_5007863890" description="Protein BIG1" evidence="11">
    <location>
        <begin position="18"/>
        <end position="287"/>
    </location>
</feature>
<comment type="similarity">
    <text evidence="2">Belongs to the BIG1 family.</text>
</comment>
<evidence type="ECO:0000256" key="5">
    <source>
        <dbReference type="ARBA" id="ARBA00022729"/>
    </source>
</evidence>
<dbReference type="GO" id="GO:0071555">
    <property type="term" value="P:cell wall organization"/>
    <property type="evidence" value="ECO:0007669"/>
    <property type="project" value="UniProtKB-KW"/>
</dbReference>
<dbReference type="InParanoid" id="A0A165P727"/>
<accession>A0A165P727</accession>
<sequence length="287" mass="31444">MVTRGLVLLSLLACSHAYSNTHPLVAWTSPNSPPLPVIASPSYIESALESILNAERICEHDVIIIVDQPGLHASDLRTLSPYSPLSFALENSESSIQLPYLRREPESTAALDLVFSVSRRCDLPAVTVWDDGIDRLSQFVGGMTRYIAYVEPLVLEEKGWKRSRDINRRSQIISDRLLSLTLSIPIKHLVLLTGRQGETTSLEDLEDLEDLPVIPPSSLVAPNSTLPTGGILKRYQLLTPALITTLIVALGILVPVVFLGISALASIQAPARMEPPKKFNAVEKKTQ</sequence>
<keyword evidence="8 10" id="KW-0472">Membrane</keyword>
<dbReference type="PANTHER" id="PTHR28285">
    <property type="entry name" value="PROTEIN BIG1"/>
    <property type="match status" value="1"/>
</dbReference>
<evidence type="ECO:0000256" key="8">
    <source>
        <dbReference type="ARBA" id="ARBA00023136"/>
    </source>
</evidence>
<reference evidence="12 13" key="1">
    <citation type="journal article" date="2016" name="Mol. Biol. Evol.">
        <title>Comparative Genomics of Early-Diverging Mushroom-Forming Fungi Provides Insights into the Origins of Lignocellulose Decay Capabilities.</title>
        <authorList>
            <person name="Nagy L.G."/>
            <person name="Riley R."/>
            <person name="Tritt A."/>
            <person name="Adam C."/>
            <person name="Daum C."/>
            <person name="Floudas D."/>
            <person name="Sun H."/>
            <person name="Yadav J.S."/>
            <person name="Pangilinan J."/>
            <person name="Larsson K.H."/>
            <person name="Matsuura K."/>
            <person name="Barry K."/>
            <person name="Labutti K."/>
            <person name="Kuo R."/>
            <person name="Ohm R.A."/>
            <person name="Bhattacharya S.S."/>
            <person name="Shirouzu T."/>
            <person name="Yoshinaga Y."/>
            <person name="Martin F.M."/>
            <person name="Grigoriev I.V."/>
            <person name="Hibbett D.S."/>
        </authorList>
    </citation>
    <scope>NUCLEOTIDE SEQUENCE [LARGE SCALE GENOMIC DNA]</scope>
    <source>
        <strain evidence="12 13">HHB14362 ss-1</strain>
    </source>
</reference>
<evidence type="ECO:0000256" key="10">
    <source>
        <dbReference type="SAM" id="Phobius"/>
    </source>
</evidence>
<keyword evidence="13" id="KW-1185">Reference proteome</keyword>
<feature type="signal peptide" evidence="11">
    <location>
        <begin position="1"/>
        <end position="17"/>
    </location>
</feature>